<comment type="similarity">
    <text evidence="1 2">Belongs to the outer membrane factor (OMF) (TC 1.B.17) family.</text>
</comment>
<keyword evidence="2" id="KW-1134">Transmembrane beta strand</keyword>
<dbReference type="PANTHER" id="PTHR30203">
    <property type="entry name" value="OUTER MEMBRANE CATION EFFLUX PROTEIN"/>
    <property type="match status" value="1"/>
</dbReference>
<sequence>MKKFLLVTFPCWLMLSMNACTSTAPLQEKIVADAFNQTAIPVAWQATKTAGEFDQQALGFDVSPELQALMKEAIAYNVDLKIASARIDQSRAVLKSVGGSLLPNVGVGAQTGTSTLPTSTSAISGFGLIASWDLDLWGRVRSDQSASQARLMSAQLDSAFAKQSIAAQVVKSWIVISELMQQVQLSENMVAIANQQLDLMKVGLNVGRNSQQEILLNESLLRNYQSQLIANQQSLGNAKRALEILLGRYPSTQIQAGQTFPKIVSELPAGIPSQILSRRPDVLAAEERFKASFQDVEAAKRAKLPSIKITGGIGYIENSAIQLSNAISNPISSLTAQLLMPLFLGGQLDAQVEAKTASQTQSLAQYQKSALNALSEVESGLANDRLLRQRELILQAQLQALQSSVKYALIQKEVGKGDMFQYLQQQLNANSSQANLLRIQSDHLLNRISLHQALGGQFI</sequence>
<keyword evidence="2 3" id="KW-0449">Lipoprotein</keyword>
<accession>A0A1W2B2Z8</accession>
<organism evidence="3 4">
    <name type="scientific">Polynucleobacter kasalickyi</name>
    <dbReference type="NCBI Taxonomy" id="1938817"/>
    <lineage>
        <taxon>Bacteria</taxon>
        <taxon>Pseudomonadati</taxon>
        <taxon>Pseudomonadota</taxon>
        <taxon>Betaproteobacteria</taxon>
        <taxon>Burkholderiales</taxon>
        <taxon>Burkholderiaceae</taxon>
        <taxon>Polynucleobacter</taxon>
    </lineage>
</organism>
<evidence type="ECO:0000256" key="1">
    <source>
        <dbReference type="ARBA" id="ARBA00007613"/>
    </source>
</evidence>
<protein>
    <submittedName>
        <fullName evidence="3">Efflux transporter, outer membrane factor (OMF) lipoprotein, NodT family</fullName>
    </submittedName>
</protein>
<feature type="signal peptide" evidence="2">
    <location>
        <begin position="1"/>
        <end position="19"/>
    </location>
</feature>
<feature type="chain" id="PRO_5011815133" evidence="2">
    <location>
        <begin position="20"/>
        <end position="459"/>
    </location>
</feature>
<dbReference type="STRING" id="1938817.SAMN06296008_11165"/>
<dbReference type="SUPFAM" id="SSF56954">
    <property type="entry name" value="Outer membrane efflux proteins (OEP)"/>
    <property type="match status" value="1"/>
</dbReference>
<keyword evidence="2" id="KW-0564">Palmitate</keyword>
<dbReference type="GO" id="GO:0015562">
    <property type="term" value="F:efflux transmembrane transporter activity"/>
    <property type="evidence" value="ECO:0007669"/>
    <property type="project" value="InterPro"/>
</dbReference>
<dbReference type="Pfam" id="PF02321">
    <property type="entry name" value="OEP"/>
    <property type="match status" value="2"/>
</dbReference>
<keyword evidence="2" id="KW-0732">Signal</keyword>
<dbReference type="InterPro" id="IPR010131">
    <property type="entry name" value="MdtP/NodT-like"/>
</dbReference>
<dbReference type="Gene3D" id="2.20.200.10">
    <property type="entry name" value="Outer membrane efflux proteins (OEP)"/>
    <property type="match status" value="1"/>
</dbReference>
<dbReference type="EMBL" id="FWXJ01000011">
    <property type="protein sequence ID" value="SMC67160.1"/>
    <property type="molecule type" value="Genomic_DNA"/>
</dbReference>
<dbReference type="GO" id="GO:0005886">
    <property type="term" value="C:plasma membrane"/>
    <property type="evidence" value="ECO:0007669"/>
    <property type="project" value="UniProtKB-SubCell"/>
</dbReference>
<proteinExistence type="inferred from homology"/>
<evidence type="ECO:0000313" key="3">
    <source>
        <dbReference type="EMBL" id="SMC67160.1"/>
    </source>
</evidence>
<keyword evidence="2" id="KW-0472">Membrane</keyword>
<dbReference type="InterPro" id="IPR003423">
    <property type="entry name" value="OMP_efflux"/>
</dbReference>
<keyword evidence="4" id="KW-1185">Reference proteome</keyword>
<dbReference type="AlphaFoldDB" id="A0A1W2B2Z8"/>
<dbReference type="Gene3D" id="1.20.1600.10">
    <property type="entry name" value="Outer membrane efflux proteins (OEP)"/>
    <property type="match status" value="1"/>
</dbReference>
<comment type="subcellular location">
    <subcellularLocation>
        <location evidence="2">Cell membrane</location>
        <topology evidence="2">Lipid-anchor</topology>
    </subcellularLocation>
</comment>
<evidence type="ECO:0000256" key="2">
    <source>
        <dbReference type="RuleBase" id="RU362097"/>
    </source>
</evidence>
<keyword evidence="2" id="KW-0812">Transmembrane</keyword>
<name>A0A1W2B2Z8_9BURK</name>
<gene>
    <name evidence="3" type="ORF">SAMN06296008_11165</name>
</gene>
<dbReference type="Proteomes" id="UP000192708">
    <property type="component" value="Unassembled WGS sequence"/>
</dbReference>
<reference evidence="3 4" key="1">
    <citation type="submission" date="2017-04" db="EMBL/GenBank/DDBJ databases">
        <authorList>
            <person name="Afonso C.L."/>
            <person name="Miller P.J."/>
            <person name="Scott M.A."/>
            <person name="Spackman E."/>
            <person name="Goraichik I."/>
            <person name="Dimitrov K.M."/>
            <person name="Suarez D.L."/>
            <person name="Swayne D.E."/>
        </authorList>
    </citation>
    <scope>NUCLEOTIDE SEQUENCE [LARGE SCALE GENOMIC DNA]</scope>
    <source>
        <strain evidence="3 4">VK13</strain>
    </source>
</reference>
<dbReference type="NCBIfam" id="TIGR01845">
    <property type="entry name" value="outer_NodT"/>
    <property type="match status" value="1"/>
</dbReference>
<evidence type="ECO:0000313" key="4">
    <source>
        <dbReference type="Proteomes" id="UP000192708"/>
    </source>
</evidence>